<dbReference type="EMBL" id="LDEV01001241">
    <property type="protein sequence ID" value="KLJ11972.1"/>
    <property type="molecule type" value="Genomic_DNA"/>
</dbReference>
<dbReference type="Proteomes" id="UP000053573">
    <property type="component" value="Unassembled WGS sequence"/>
</dbReference>
<gene>
    <name evidence="1" type="ORF">EMPG_12881</name>
</gene>
<sequence length="223" mass="24104">MRSKWFKDALIKMAKKCLQGAAAHSIVIKKTRLEDAAAVSDDSTESLYMLSAPLSVPAAVMKEVARTLSFSSQVSVSLHESSHVQTSSLTPLTADKLLPPSVSSIPKQFRAKVTSLQALADAVHTEETPSVQLKKKGKAWISEMKKHFQIAGKKKRLAETAVSSASEINHLLKKISLQLEQMTEILCHLISSVDFCMSAQCCVTNFKVGKGACVISSGCEEGV</sequence>
<dbReference type="OrthoDB" id="5451908at2759"/>
<evidence type="ECO:0000313" key="2">
    <source>
        <dbReference type="Proteomes" id="UP000053573"/>
    </source>
</evidence>
<proteinExistence type="predicted"/>
<evidence type="ECO:0000313" key="1">
    <source>
        <dbReference type="EMBL" id="KLJ11972.1"/>
    </source>
</evidence>
<dbReference type="AlphaFoldDB" id="A0A0H1BLR6"/>
<accession>A0A0H1BLR6</accession>
<comment type="caution">
    <text evidence="1">The sequence shown here is derived from an EMBL/GenBank/DDBJ whole genome shotgun (WGS) entry which is preliminary data.</text>
</comment>
<name>A0A0H1BLR6_9EURO</name>
<organism evidence="1 2">
    <name type="scientific">Blastomyces silverae</name>
    <dbReference type="NCBI Taxonomy" id="2060906"/>
    <lineage>
        <taxon>Eukaryota</taxon>
        <taxon>Fungi</taxon>
        <taxon>Dikarya</taxon>
        <taxon>Ascomycota</taxon>
        <taxon>Pezizomycotina</taxon>
        <taxon>Eurotiomycetes</taxon>
        <taxon>Eurotiomycetidae</taxon>
        <taxon>Onygenales</taxon>
        <taxon>Ajellomycetaceae</taxon>
        <taxon>Blastomyces</taxon>
    </lineage>
</organism>
<reference evidence="2" key="1">
    <citation type="journal article" date="2015" name="PLoS Genet.">
        <title>The dynamic genome and transcriptome of the human fungal pathogen Blastomyces and close relative Emmonsia.</title>
        <authorList>
            <person name="Munoz J.F."/>
            <person name="Gauthier G.M."/>
            <person name="Desjardins C.A."/>
            <person name="Gallo J.E."/>
            <person name="Holder J."/>
            <person name="Sullivan T.D."/>
            <person name="Marty A.J."/>
            <person name="Carmen J.C."/>
            <person name="Chen Z."/>
            <person name="Ding L."/>
            <person name="Gujja S."/>
            <person name="Magrini V."/>
            <person name="Misas E."/>
            <person name="Mitreva M."/>
            <person name="Priest M."/>
            <person name="Saif S."/>
            <person name="Whiston E.A."/>
            <person name="Young S."/>
            <person name="Zeng Q."/>
            <person name="Goldman W.E."/>
            <person name="Mardis E.R."/>
            <person name="Taylor J.W."/>
            <person name="McEwen J.G."/>
            <person name="Clay O.K."/>
            <person name="Klein B.S."/>
            <person name="Cuomo C.A."/>
        </authorList>
    </citation>
    <scope>NUCLEOTIDE SEQUENCE [LARGE SCALE GENOMIC DNA]</scope>
    <source>
        <strain evidence="2">UAMH 139</strain>
    </source>
</reference>
<keyword evidence="2" id="KW-1185">Reference proteome</keyword>
<protein>
    <submittedName>
        <fullName evidence="1">Uncharacterized protein</fullName>
    </submittedName>
</protein>